<dbReference type="EMBL" id="JAGRRH010000014">
    <property type="protein sequence ID" value="KAG7358469.1"/>
    <property type="molecule type" value="Genomic_DNA"/>
</dbReference>
<feature type="region of interest" description="Disordered" evidence="1">
    <location>
        <begin position="588"/>
        <end position="633"/>
    </location>
</feature>
<evidence type="ECO:0000313" key="3">
    <source>
        <dbReference type="Proteomes" id="UP000693970"/>
    </source>
</evidence>
<accession>A0A9K3PVB2</accession>
<dbReference type="Proteomes" id="UP000693970">
    <property type="component" value="Unassembled WGS sequence"/>
</dbReference>
<evidence type="ECO:0000256" key="1">
    <source>
        <dbReference type="SAM" id="MobiDB-lite"/>
    </source>
</evidence>
<feature type="compositionally biased region" description="Acidic residues" evidence="1">
    <location>
        <begin position="37"/>
        <end position="60"/>
    </location>
</feature>
<feature type="region of interest" description="Disordered" evidence="1">
    <location>
        <begin position="1"/>
        <end position="24"/>
    </location>
</feature>
<feature type="compositionally biased region" description="Acidic residues" evidence="1">
    <location>
        <begin position="330"/>
        <end position="340"/>
    </location>
</feature>
<feature type="region of interest" description="Disordered" evidence="1">
    <location>
        <begin position="323"/>
        <end position="353"/>
    </location>
</feature>
<protein>
    <submittedName>
        <fullName evidence="2">Uncharacterized protein</fullName>
    </submittedName>
</protein>
<name>A0A9K3PVB2_9STRA</name>
<feature type="compositionally biased region" description="Polar residues" evidence="1">
    <location>
        <begin position="610"/>
        <end position="623"/>
    </location>
</feature>
<reference evidence="2" key="1">
    <citation type="journal article" date="2021" name="Sci. Rep.">
        <title>Diploid genomic architecture of Nitzschia inconspicua, an elite biomass production diatom.</title>
        <authorList>
            <person name="Oliver A."/>
            <person name="Podell S."/>
            <person name="Pinowska A."/>
            <person name="Traller J.C."/>
            <person name="Smith S.R."/>
            <person name="McClure R."/>
            <person name="Beliaev A."/>
            <person name="Bohutskyi P."/>
            <person name="Hill E.A."/>
            <person name="Rabines A."/>
            <person name="Zheng H."/>
            <person name="Allen L.Z."/>
            <person name="Kuo A."/>
            <person name="Grigoriev I.V."/>
            <person name="Allen A.E."/>
            <person name="Hazlebeck D."/>
            <person name="Allen E.E."/>
        </authorList>
    </citation>
    <scope>NUCLEOTIDE SEQUENCE</scope>
    <source>
        <strain evidence="2">Hildebrandi</strain>
    </source>
</reference>
<keyword evidence="3" id="KW-1185">Reference proteome</keyword>
<sequence length="778" mass="86893">MKFGLSLNQHYQQSTSKRLDTSKANAKIREYVVAEPIEEMYDELEDAEDQSDEDAEEEQSRDDATDAYTSYYDGDSHTCTLHSRYDDDGETQVSHQWSTHTDDYSKYTSNIHKVIPDEDDEDCDDRSLFSSDTDAERTLTTIEEREFEKFVRREAILAAMREKSEDFTESNCEYDATSAPSGSRFCANFFDLCGFLRSEIADDVEQQSTLTEEARAKSFLNDEIEDDESAFHEDDVESDEDETIEQHEEEVFDVFKDCDQTIASSAPNEPSKTIHTKASVPEEKKKTVWRKFRSHVQLLPQRHAKQIAETKTCVIARDIEKSCKNREPAGAEEEASEDPLTEQNFKPKSSKMKQSVKDVVVNKNGSVCKNEKIVASGEQSSETIYSRNPLNMLQRFKNAGSISKTSSTAITASGAAAAFDNRRVQSAKTGNVTNNGDGTGFTGDSGMDWKALDNPVTSYDEVPFMASALARGRSITKETLSRVIEQEESKVKTIKKVKIGSDEYGNDTFAYLVVMTDQPPSDFFSENHPQEGTNQLIRGKTEDSNIELSLARPHSIENAAQANRNTFAEGDRYTLVEVDELPADEASLHNKEENQTQVDLAQTPEPGDNAGTTTTSSKVSAPLSTPARFNEDASECFSENNEKYDNILEALSFESVATTTPEATNALGKDAVATVVMTKVASNYSATPSHIDELVLVEADDEDEIEIEFEEEEHEEMITSIPSDGAVVIFEARSSEGEGAVMKKCQEVIPDTIASRRGRMKAWKKFWKSRKKTNSTHL</sequence>
<dbReference type="AlphaFoldDB" id="A0A9K3PVB2"/>
<reference evidence="2" key="2">
    <citation type="submission" date="2021-04" db="EMBL/GenBank/DDBJ databases">
        <authorList>
            <person name="Podell S."/>
        </authorList>
    </citation>
    <scope>NUCLEOTIDE SEQUENCE</scope>
    <source>
        <strain evidence="2">Hildebrandi</strain>
    </source>
</reference>
<comment type="caution">
    <text evidence="2">The sequence shown here is derived from an EMBL/GenBank/DDBJ whole genome shotgun (WGS) entry which is preliminary data.</text>
</comment>
<proteinExistence type="predicted"/>
<feature type="compositionally biased region" description="Polar residues" evidence="1">
    <location>
        <begin position="1"/>
        <end position="16"/>
    </location>
</feature>
<feature type="region of interest" description="Disordered" evidence="1">
    <location>
        <begin position="37"/>
        <end position="72"/>
    </location>
</feature>
<evidence type="ECO:0000313" key="2">
    <source>
        <dbReference type="EMBL" id="KAG7358469.1"/>
    </source>
</evidence>
<organism evidence="2 3">
    <name type="scientific">Nitzschia inconspicua</name>
    <dbReference type="NCBI Taxonomy" id="303405"/>
    <lineage>
        <taxon>Eukaryota</taxon>
        <taxon>Sar</taxon>
        <taxon>Stramenopiles</taxon>
        <taxon>Ochrophyta</taxon>
        <taxon>Bacillariophyta</taxon>
        <taxon>Bacillariophyceae</taxon>
        <taxon>Bacillariophycidae</taxon>
        <taxon>Bacillariales</taxon>
        <taxon>Bacillariaceae</taxon>
        <taxon>Nitzschia</taxon>
    </lineage>
</organism>
<gene>
    <name evidence="2" type="ORF">IV203_015057</name>
</gene>